<reference evidence="1 2" key="2">
    <citation type="journal article" date="2019" name="G3 (Bethesda)">
        <title>Hybrid Assembly of the Genome of the Entomopathogenic Nematode Steinernema carpocapsae Identifies the X-Chromosome.</title>
        <authorList>
            <person name="Serra L."/>
            <person name="Macchietto M."/>
            <person name="Macias-Munoz A."/>
            <person name="McGill C.J."/>
            <person name="Rodriguez I.M."/>
            <person name="Rodriguez B."/>
            <person name="Murad R."/>
            <person name="Mortazavi A."/>
        </authorList>
    </citation>
    <scope>NUCLEOTIDE SEQUENCE [LARGE SCALE GENOMIC DNA]</scope>
    <source>
        <strain evidence="1 2">ALL</strain>
    </source>
</reference>
<dbReference type="Proteomes" id="UP000298663">
    <property type="component" value="Unassembled WGS sequence"/>
</dbReference>
<reference evidence="1 2" key="1">
    <citation type="journal article" date="2015" name="Genome Biol.">
        <title>Comparative genomics of Steinernema reveals deeply conserved gene regulatory networks.</title>
        <authorList>
            <person name="Dillman A.R."/>
            <person name="Macchietto M."/>
            <person name="Porter C.F."/>
            <person name="Rogers A."/>
            <person name="Williams B."/>
            <person name="Antoshechkin I."/>
            <person name="Lee M.M."/>
            <person name="Goodwin Z."/>
            <person name="Lu X."/>
            <person name="Lewis E.E."/>
            <person name="Goodrich-Blair H."/>
            <person name="Stock S.P."/>
            <person name="Adams B.J."/>
            <person name="Sternberg P.W."/>
            <person name="Mortazavi A."/>
        </authorList>
    </citation>
    <scope>NUCLEOTIDE SEQUENCE [LARGE SCALE GENOMIC DNA]</scope>
    <source>
        <strain evidence="1 2">ALL</strain>
    </source>
</reference>
<evidence type="ECO:0000313" key="1">
    <source>
        <dbReference type="EMBL" id="TKR97004.1"/>
    </source>
</evidence>
<sequence length="291" mass="34589">MVAIKPVKGSDEWLVAINFILGHDKDNIIKVRHLHDINDYPEDSPLGMLHLRSDNGVEEWFTVSGTFAKEELMPFIIRKLEKKAYISFHGYTLPFYRFRNSSWYHPDEVQKMAEIVFEALNGSKCTFETMEMAYYGPFCDTFVSTQIENGLLESLNLYGPWPNGAISFIKKYVERYDKPRINLHEENCVEVSRELFEMLFKKFLNRKLYLKDMYGTLNFEAVYLRTWRTDLHVTNEIYEDEKLNYLMWKSPVDCRDFFVVLFETNDKVQIYTKNTGLCLCRKKHKLFNFET</sequence>
<gene>
    <name evidence="1" type="ORF">L596_010935</name>
</gene>
<evidence type="ECO:0000313" key="2">
    <source>
        <dbReference type="Proteomes" id="UP000298663"/>
    </source>
</evidence>
<accession>A0A4U5PMS3</accession>
<comment type="caution">
    <text evidence="1">The sequence shown here is derived from an EMBL/GenBank/DDBJ whole genome shotgun (WGS) entry which is preliminary data.</text>
</comment>
<dbReference type="OrthoDB" id="10402990at2759"/>
<name>A0A4U5PMS3_STECR</name>
<proteinExistence type="predicted"/>
<dbReference type="AlphaFoldDB" id="A0A4U5PMS3"/>
<organism evidence="1 2">
    <name type="scientific">Steinernema carpocapsae</name>
    <name type="common">Entomopathogenic nematode</name>
    <dbReference type="NCBI Taxonomy" id="34508"/>
    <lineage>
        <taxon>Eukaryota</taxon>
        <taxon>Metazoa</taxon>
        <taxon>Ecdysozoa</taxon>
        <taxon>Nematoda</taxon>
        <taxon>Chromadorea</taxon>
        <taxon>Rhabditida</taxon>
        <taxon>Tylenchina</taxon>
        <taxon>Panagrolaimomorpha</taxon>
        <taxon>Strongyloidoidea</taxon>
        <taxon>Steinernematidae</taxon>
        <taxon>Steinernema</taxon>
    </lineage>
</organism>
<protein>
    <submittedName>
        <fullName evidence="1">Uncharacterized protein</fullName>
    </submittedName>
</protein>
<dbReference type="EMBL" id="AZBU02000002">
    <property type="protein sequence ID" value="TKR97004.1"/>
    <property type="molecule type" value="Genomic_DNA"/>
</dbReference>
<keyword evidence="2" id="KW-1185">Reference proteome</keyword>